<name>A0A0W8FUU9_9ZZZZ</name>
<dbReference type="PANTHER" id="PTHR35279:SF1">
    <property type="entry name" value="ARABINANASE_LEVANSUCRASE_INVERTASE"/>
    <property type="match status" value="1"/>
</dbReference>
<evidence type="ECO:0008006" key="2">
    <source>
        <dbReference type="Google" id="ProtNLM"/>
    </source>
</evidence>
<accession>A0A0W8FUU9</accession>
<protein>
    <recommendedName>
        <fullName evidence="2">Glycosyl hydrolase family 32 N-terminal domain-containing protein</fullName>
    </recommendedName>
</protein>
<sequence length="303" mass="34952">MKWEKIGRLYCPSKEDKYTHAMFPVVDITDGNKGLVRIYYTHRDKTNYGFPTYMDASLLDGKFSIIYNHHEPIIEKASMGNFDDSGVNVTSIVKINGKRRFYYYGWNLGVTVPFRNSIGVAEEAEDGITMKRLYNGPIMDRSRKFPNLCSTPYVIRDDNQFKVWFASGEPWIWIDGKPAVACHVGYAESENGLDWRRQNDPAVGHRSDDHVVTTPCVLKEKGVYKMWYSYRGRKYRIGYAESSNGRTFTRMDEKVGIDVSEDDWDSDMVCYPCVFDLRGVRYMIYCGNEYGKTGFGLAVLVEE</sequence>
<comment type="caution">
    <text evidence="1">The sequence shown here is derived from an EMBL/GenBank/DDBJ whole genome shotgun (WGS) entry which is preliminary data.</text>
</comment>
<proteinExistence type="predicted"/>
<dbReference type="AlphaFoldDB" id="A0A0W8FUU9"/>
<evidence type="ECO:0000313" key="1">
    <source>
        <dbReference type="EMBL" id="KUG24596.1"/>
    </source>
</evidence>
<dbReference type="PANTHER" id="PTHR35279">
    <property type="match status" value="1"/>
</dbReference>
<organism evidence="1">
    <name type="scientific">hydrocarbon metagenome</name>
    <dbReference type="NCBI Taxonomy" id="938273"/>
    <lineage>
        <taxon>unclassified sequences</taxon>
        <taxon>metagenomes</taxon>
        <taxon>ecological metagenomes</taxon>
    </lineage>
</organism>
<dbReference type="InterPro" id="IPR023296">
    <property type="entry name" value="Glyco_hydro_beta-prop_sf"/>
</dbReference>
<gene>
    <name evidence="1" type="ORF">ASZ90_005590</name>
</gene>
<dbReference type="EMBL" id="LNQE01000842">
    <property type="protein sequence ID" value="KUG24596.1"/>
    <property type="molecule type" value="Genomic_DNA"/>
</dbReference>
<reference evidence="1" key="1">
    <citation type="journal article" date="2015" name="Proc. Natl. Acad. Sci. U.S.A.">
        <title>Networks of energetic and metabolic interactions define dynamics in microbial communities.</title>
        <authorList>
            <person name="Embree M."/>
            <person name="Liu J.K."/>
            <person name="Al-Bassam M.M."/>
            <person name="Zengler K."/>
        </authorList>
    </citation>
    <scope>NUCLEOTIDE SEQUENCE</scope>
</reference>
<dbReference type="Gene3D" id="2.115.10.20">
    <property type="entry name" value="Glycosyl hydrolase domain, family 43"/>
    <property type="match status" value="2"/>
</dbReference>
<dbReference type="SUPFAM" id="SSF75005">
    <property type="entry name" value="Arabinanase/levansucrase/invertase"/>
    <property type="match status" value="1"/>
</dbReference>